<dbReference type="InterPro" id="IPR028953">
    <property type="entry name" value="Imm_IFT-like"/>
</dbReference>
<comment type="caution">
    <text evidence="1">The sequence shown here is derived from an EMBL/GenBank/DDBJ whole genome shotgun (WGS) entry which is preliminary data.</text>
</comment>
<organism evidence="1 2">
    <name type="scientific">Microbacterium awajiense</name>
    <dbReference type="NCBI Taxonomy" id="415214"/>
    <lineage>
        <taxon>Bacteria</taxon>
        <taxon>Bacillati</taxon>
        <taxon>Actinomycetota</taxon>
        <taxon>Actinomycetes</taxon>
        <taxon>Micrococcales</taxon>
        <taxon>Microbacteriaceae</taxon>
        <taxon>Microbacterium</taxon>
    </lineage>
</organism>
<protein>
    <submittedName>
        <fullName evidence="1">Uncharacterized protein</fullName>
    </submittedName>
</protein>
<keyword evidence="2" id="KW-1185">Reference proteome</keyword>
<gene>
    <name evidence="1" type="ORF">GCM10022200_22820</name>
</gene>
<name>A0ABP7ASG3_9MICO</name>
<dbReference type="Pfam" id="PF15598">
    <property type="entry name" value="Imm61"/>
    <property type="match status" value="1"/>
</dbReference>
<evidence type="ECO:0000313" key="2">
    <source>
        <dbReference type="Proteomes" id="UP001501697"/>
    </source>
</evidence>
<dbReference type="EMBL" id="BAAAYU010000005">
    <property type="protein sequence ID" value="GAA3638879.1"/>
    <property type="molecule type" value="Genomic_DNA"/>
</dbReference>
<accession>A0ABP7ASG3</accession>
<proteinExistence type="predicted"/>
<dbReference type="RefSeq" id="WP_344738648.1">
    <property type="nucleotide sequence ID" value="NZ_BAAAYU010000005.1"/>
</dbReference>
<sequence length="162" mass="17435">MTATTLSTIARWLTDHGQSARLTETGLDLGGDDTVLEVRSSGEGWTVRKFWRDQDRGVTFAAAAAADVDRYLAVISAGEVRTRLGLERLRNDVQLDDGTSVAQPGYTLTGDLSDGFVLTDSASGRSWTFASDVDAARYSRYAHLAPDDVRALITAPAGRLPT</sequence>
<dbReference type="Proteomes" id="UP001501697">
    <property type="component" value="Unassembled WGS sequence"/>
</dbReference>
<evidence type="ECO:0000313" key="1">
    <source>
        <dbReference type="EMBL" id="GAA3638879.1"/>
    </source>
</evidence>
<reference evidence="2" key="1">
    <citation type="journal article" date="2019" name="Int. J. Syst. Evol. Microbiol.">
        <title>The Global Catalogue of Microorganisms (GCM) 10K type strain sequencing project: providing services to taxonomists for standard genome sequencing and annotation.</title>
        <authorList>
            <consortium name="The Broad Institute Genomics Platform"/>
            <consortium name="The Broad Institute Genome Sequencing Center for Infectious Disease"/>
            <person name="Wu L."/>
            <person name="Ma J."/>
        </authorList>
    </citation>
    <scope>NUCLEOTIDE SEQUENCE [LARGE SCALE GENOMIC DNA]</scope>
    <source>
        <strain evidence="2">JCM 16544</strain>
    </source>
</reference>